<accession>A0ABT3PHS8</accession>
<reference evidence="2 3" key="1">
    <citation type="submission" date="2021-03" db="EMBL/GenBank/DDBJ databases">
        <title>Aliifodinibius sp. nov., a new bacterium isolated from saline soil.</title>
        <authorList>
            <person name="Galisteo C."/>
            <person name="De La Haba R."/>
            <person name="Sanchez-Porro C."/>
            <person name="Ventosa A."/>
        </authorList>
    </citation>
    <scope>NUCLEOTIDE SEQUENCE [LARGE SCALE GENOMIC DNA]</scope>
    <source>
        <strain evidence="2 3">1BSP15-2V2</strain>
    </source>
</reference>
<feature type="domain" description="Type I restriction enzyme R protein N-terminal" evidence="1">
    <location>
        <begin position="5"/>
        <end position="104"/>
    </location>
</feature>
<evidence type="ECO:0000313" key="3">
    <source>
        <dbReference type="Proteomes" id="UP001207918"/>
    </source>
</evidence>
<gene>
    <name evidence="2" type="ORF">J6I44_01310</name>
</gene>
<evidence type="ECO:0000313" key="2">
    <source>
        <dbReference type="EMBL" id="MCW9705467.1"/>
    </source>
</evidence>
<proteinExistence type="predicted"/>
<evidence type="ECO:0000259" key="1">
    <source>
        <dbReference type="Pfam" id="PF13588"/>
    </source>
</evidence>
<dbReference type="EMBL" id="JAGGJA010000001">
    <property type="protein sequence ID" value="MCW9705467.1"/>
    <property type="molecule type" value="Genomic_DNA"/>
</dbReference>
<dbReference type="Proteomes" id="UP001207918">
    <property type="component" value="Unassembled WGS sequence"/>
</dbReference>
<comment type="caution">
    <text evidence="2">The sequence shown here is derived from an EMBL/GenBank/DDBJ whole genome shotgun (WGS) entry which is preliminary data.</text>
</comment>
<dbReference type="RefSeq" id="WP_265764131.1">
    <property type="nucleotide sequence ID" value="NZ_JAGGJA010000001.1"/>
</dbReference>
<keyword evidence="3" id="KW-1185">Reference proteome</keyword>
<sequence>MKNRPEERVRLRIIEALLLAGWSRHRISTEEAIGKLADSKMRTDIICYNQQFNPQILVECKAEYISLSNNTAEQVARYNQNVGAPFLLLTNGVADFWYEVKNEGVKSLEQQPELLDNKSPSPDYEYVDWQKRGFAGSEAAPALRKWLGELLPALWHSQNSSAIQFLSFSQRLSDLDLSHYYILQGISDHERLAFSILTTAFGGSRLVAILNENSHNKAVLVVNLDLLFDSQAQNATIYSGAGMHAVDGSEVVESLTSDTAKTAEQLYELIAETIG</sequence>
<dbReference type="Pfam" id="PF13588">
    <property type="entry name" value="HSDR_N_2"/>
    <property type="match status" value="1"/>
</dbReference>
<organism evidence="2 3">
    <name type="scientific">Fodinibius salsisoli</name>
    <dbReference type="NCBI Taxonomy" id="2820877"/>
    <lineage>
        <taxon>Bacteria</taxon>
        <taxon>Pseudomonadati</taxon>
        <taxon>Balneolota</taxon>
        <taxon>Balneolia</taxon>
        <taxon>Balneolales</taxon>
        <taxon>Balneolaceae</taxon>
        <taxon>Fodinibius</taxon>
    </lineage>
</organism>
<name>A0ABT3PHS8_9BACT</name>
<protein>
    <submittedName>
        <fullName evidence="2">Type I restriction enzyme HsdR N-terminal domain-containing protein</fullName>
    </submittedName>
</protein>
<dbReference type="InterPro" id="IPR029464">
    <property type="entry name" value="HSDR_N"/>
</dbReference>